<dbReference type="InterPro" id="IPR013783">
    <property type="entry name" value="Ig-like_fold"/>
</dbReference>
<feature type="domain" description="CARDB" evidence="3">
    <location>
        <begin position="243"/>
        <end position="338"/>
    </location>
</feature>
<sequence length="347" mass="37341">MNNEGKTVTDAFMKALAVVGFIVLLFIGLWGTIQVVRALPNVFSGLAATLTSVFISAERIDLKSPTTVYSGEPFELSWEHTGKRGEGVYTFTFDCRPGVSFESPAQNGAYIEVFCGVPFNFTGAVHTIKLIATSEFNRYIDVPVRISYARTDTESELVVGERSLTLVNNTVSGSPDTTGEGSNQNTNGSGTGTTNTGSTGRTPGTRTDNTYALNGGTNQSNPYGKPDLTAKVLEVGYVNSATKQFVASSSPHINERVAVKFEVINQGSKSTGAWSFNAVIPTYPSHIFHSQTQPSLAPGDKIEYVIGFDKTKSADTAEITINVDPTGSIYELNESNNIIRHTFNVTK</sequence>
<dbReference type="EMBL" id="PFBJ01000004">
    <property type="protein sequence ID" value="PIT91350.1"/>
    <property type="molecule type" value="Genomic_DNA"/>
</dbReference>
<dbReference type="InterPro" id="IPR011635">
    <property type="entry name" value="CARDB"/>
</dbReference>
<comment type="caution">
    <text evidence="4">The sequence shown here is derived from an EMBL/GenBank/DDBJ whole genome shotgun (WGS) entry which is preliminary data.</text>
</comment>
<accession>A0A2M6WEX2</accession>
<dbReference type="Gene3D" id="2.60.40.10">
    <property type="entry name" value="Immunoglobulins"/>
    <property type="match status" value="1"/>
</dbReference>
<dbReference type="Pfam" id="PF07705">
    <property type="entry name" value="CARDB"/>
    <property type="match status" value="1"/>
</dbReference>
<dbReference type="Proteomes" id="UP000228809">
    <property type="component" value="Unassembled WGS sequence"/>
</dbReference>
<reference evidence="5" key="1">
    <citation type="submission" date="2017-09" db="EMBL/GenBank/DDBJ databases">
        <title>Depth-based differentiation of microbial function through sediment-hosted aquifers and enrichment of novel symbionts in the deep terrestrial subsurface.</title>
        <authorList>
            <person name="Probst A.J."/>
            <person name="Ladd B."/>
            <person name="Jarett J.K."/>
            <person name="Geller-Mcgrath D.E."/>
            <person name="Sieber C.M.K."/>
            <person name="Emerson J.B."/>
            <person name="Anantharaman K."/>
            <person name="Thomas B.C."/>
            <person name="Malmstrom R."/>
            <person name="Stieglmeier M."/>
            <person name="Klingl A."/>
            <person name="Woyke T."/>
            <person name="Ryan C.M."/>
            <person name="Banfield J.F."/>
        </authorList>
    </citation>
    <scope>NUCLEOTIDE SEQUENCE [LARGE SCALE GENOMIC DNA]</scope>
</reference>
<gene>
    <name evidence="4" type="ORF">COU17_00975</name>
</gene>
<dbReference type="AlphaFoldDB" id="A0A2M6WEX2"/>
<evidence type="ECO:0000256" key="1">
    <source>
        <dbReference type="SAM" id="MobiDB-lite"/>
    </source>
</evidence>
<feature type="compositionally biased region" description="Polar residues" evidence="1">
    <location>
        <begin position="208"/>
        <end position="222"/>
    </location>
</feature>
<evidence type="ECO:0000259" key="3">
    <source>
        <dbReference type="Pfam" id="PF07705"/>
    </source>
</evidence>
<evidence type="ECO:0000313" key="5">
    <source>
        <dbReference type="Proteomes" id="UP000228809"/>
    </source>
</evidence>
<keyword evidence="2" id="KW-0812">Transmembrane</keyword>
<protein>
    <recommendedName>
        <fullName evidence="3">CARDB domain-containing protein</fullName>
    </recommendedName>
</protein>
<organism evidence="4 5">
    <name type="scientific">Candidatus Kaiserbacteria bacterium CG10_big_fil_rev_8_21_14_0_10_49_17</name>
    <dbReference type="NCBI Taxonomy" id="1974609"/>
    <lineage>
        <taxon>Bacteria</taxon>
        <taxon>Candidatus Kaiseribacteriota</taxon>
    </lineage>
</organism>
<feature type="compositionally biased region" description="Low complexity" evidence="1">
    <location>
        <begin position="177"/>
        <end position="207"/>
    </location>
</feature>
<feature type="transmembrane region" description="Helical" evidence="2">
    <location>
        <begin position="12"/>
        <end position="33"/>
    </location>
</feature>
<feature type="region of interest" description="Disordered" evidence="1">
    <location>
        <begin position="168"/>
        <end position="225"/>
    </location>
</feature>
<keyword evidence="2" id="KW-1133">Transmembrane helix</keyword>
<proteinExistence type="predicted"/>
<keyword evidence="2" id="KW-0472">Membrane</keyword>
<evidence type="ECO:0000313" key="4">
    <source>
        <dbReference type="EMBL" id="PIT91350.1"/>
    </source>
</evidence>
<evidence type="ECO:0000256" key="2">
    <source>
        <dbReference type="SAM" id="Phobius"/>
    </source>
</evidence>
<name>A0A2M6WEX2_9BACT</name>